<proteinExistence type="predicted"/>
<dbReference type="Gene3D" id="3.40.50.300">
    <property type="entry name" value="P-loop containing nucleotide triphosphate hydrolases"/>
    <property type="match status" value="1"/>
</dbReference>
<keyword evidence="10" id="KW-1185">Reference proteome</keyword>
<gene>
    <name evidence="9" type="ORF">P6N53_00545</name>
</gene>
<evidence type="ECO:0000256" key="4">
    <source>
        <dbReference type="ARBA" id="ARBA00022741"/>
    </source>
</evidence>
<keyword evidence="4" id="KW-0547">Nucleotide-binding</keyword>
<dbReference type="AlphaFoldDB" id="A0AAW7Z7B9"/>
<keyword evidence="5 9" id="KW-0067">ATP-binding</keyword>
<dbReference type="SMART" id="SM00382">
    <property type="entry name" value="AAA"/>
    <property type="match status" value="1"/>
</dbReference>
<comment type="subcellular location">
    <subcellularLocation>
        <location evidence="1">Cell membrane</location>
    </subcellularLocation>
</comment>
<evidence type="ECO:0000259" key="8">
    <source>
        <dbReference type="PROSITE" id="PS50893"/>
    </source>
</evidence>
<dbReference type="EMBL" id="JARPTC010000001">
    <property type="protein sequence ID" value="MDO7785720.1"/>
    <property type="molecule type" value="Genomic_DNA"/>
</dbReference>
<dbReference type="FunFam" id="3.40.50.300:FF:000589">
    <property type="entry name" value="ABC transporter, ATP-binding subunit"/>
    <property type="match status" value="1"/>
</dbReference>
<dbReference type="GO" id="GO:0016887">
    <property type="term" value="F:ATP hydrolysis activity"/>
    <property type="evidence" value="ECO:0007669"/>
    <property type="project" value="InterPro"/>
</dbReference>
<dbReference type="InterPro" id="IPR050763">
    <property type="entry name" value="ABC_transporter_ATP-binding"/>
</dbReference>
<dbReference type="InterPro" id="IPR003439">
    <property type="entry name" value="ABC_transporter-like_ATP-bd"/>
</dbReference>
<dbReference type="GO" id="GO:0005524">
    <property type="term" value="F:ATP binding"/>
    <property type="evidence" value="ECO:0007669"/>
    <property type="project" value="UniProtKB-KW"/>
</dbReference>
<accession>A0AAW7Z7B9</accession>
<evidence type="ECO:0000256" key="6">
    <source>
        <dbReference type="ARBA" id="ARBA00022967"/>
    </source>
</evidence>
<evidence type="ECO:0000256" key="3">
    <source>
        <dbReference type="ARBA" id="ARBA00022475"/>
    </source>
</evidence>
<evidence type="ECO:0000256" key="1">
    <source>
        <dbReference type="ARBA" id="ARBA00004236"/>
    </source>
</evidence>
<dbReference type="InterPro" id="IPR003593">
    <property type="entry name" value="AAA+_ATPase"/>
</dbReference>
<evidence type="ECO:0000256" key="7">
    <source>
        <dbReference type="ARBA" id="ARBA00023136"/>
    </source>
</evidence>
<evidence type="ECO:0000313" key="10">
    <source>
        <dbReference type="Proteomes" id="UP001172911"/>
    </source>
</evidence>
<evidence type="ECO:0000256" key="5">
    <source>
        <dbReference type="ARBA" id="ARBA00022840"/>
    </source>
</evidence>
<dbReference type="PROSITE" id="PS50893">
    <property type="entry name" value="ABC_TRANSPORTER_2"/>
    <property type="match status" value="1"/>
</dbReference>
<evidence type="ECO:0000313" key="9">
    <source>
        <dbReference type="EMBL" id="MDO7785720.1"/>
    </source>
</evidence>
<dbReference type="Proteomes" id="UP001172911">
    <property type="component" value="Unassembled WGS sequence"/>
</dbReference>
<dbReference type="PROSITE" id="PS00211">
    <property type="entry name" value="ABC_TRANSPORTER_1"/>
    <property type="match status" value="1"/>
</dbReference>
<dbReference type="RefSeq" id="WP_304540303.1">
    <property type="nucleotide sequence ID" value="NZ_JARPTC010000001.1"/>
</dbReference>
<dbReference type="GO" id="GO:0005886">
    <property type="term" value="C:plasma membrane"/>
    <property type="evidence" value="ECO:0007669"/>
    <property type="project" value="UniProtKB-SubCell"/>
</dbReference>
<keyword evidence="2" id="KW-0813">Transport</keyword>
<dbReference type="CDD" id="cd03230">
    <property type="entry name" value="ABC_DR_subfamily_A"/>
    <property type="match status" value="1"/>
</dbReference>
<evidence type="ECO:0000256" key="2">
    <source>
        <dbReference type="ARBA" id="ARBA00022448"/>
    </source>
</evidence>
<dbReference type="InterPro" id="IPR027417">
    <property type="entry name" value="P-loop_NTPase"/>
</dbReference>
<comment type="caution">
    <text evidence="9">The sequence shown here is derived from an EMBL/GenBank/DDBJ whole genome shotgun (WGS) entry which is preliminary data.</text>
</comment>
<dbReference type="PANTHER" id="PTHR42711:SF18">
    <property type="entry name" value="ABC TRANSPORTER, ATP-BINDING PROTEIN"/>
    <property type="match status" value="1"/>
</dbReference>
<feature type="domain" description="ABC transporter" evidence="8">
    <location>
        <begin position="2"/>
        <end position="230"/>
    </location>
</feature>
<keyword evidence="3" id="KW-1003">Cell membrane</keyword>
<sequence>MIKVAKLGFKYKGNHGLVVKNINFQVEKGEIFGFLGPSGAGKSTTQKVLIGLLKNYQGSVKVFDKDLGEWGKNYYEKIGVSFELPNHYQKLTALENLQFFQSLYNVRTEDPLKLLEGVGLRGDANTKVAKFSKGMQMRLNFVRALLHRPNLIFMDEPTSGIDPVNGRKIKDLILEQKSRGNTIFLTTHNMNVAEELCDRVAFIVDGEIVLEDSPQRLKIQYGQRIVSVGYLKEQSIVHEDFPMEDLGNNEHFLKLLRTEAIQTIHSKESTFEEIFIKVTGRKLI</sequence>
<dbReference type="SUPFAM" id="SSF52540">
    <property type="entry name" value="P-loop containing nucleoside triphosphate hydrolases"/>
    <property type="match status" value="1"/>
</dbReference>
<dbReference type="InterPro" id="IPR017871">
    <property type="entry name" value="ABC_transporter-like_CS"/>
</dbReference>
<dbReference type="PANTHER" id="PTHR42711">
    <property type="entry name" value="ABC TRANSPORTER ATP-BINDING PROTEIN"/>
    <property type="match status" value="1"/>
</dbReference>
<name>A0AAW7Z7B9_9FIRM</name>
<protein>
    <submittedName>
        <fullName evidence="9">ABC transporter ATP-binding protein</fullName>
    </submittedName>
</protein>
<reference evidence="9" key="1">
    <citation type="journal article" date="2023" name="J. Hazard. Mater.">
        <title>Anaerobic biodegradation of pyrene and benzo[a]pyrene by a new sulfate-reducing Desulforamulus aquiferis strain DSA.</title>
        <authorList>
            <person name="Zhang Z."/>
            <person name="Sun J."/>
            <person name="Gong X."/>
            <person name="Wang C."/>
            <person name="Wang H."/>
        </authorList>
    </citation>
    <scope>NUCLEOTIDE SEQUENCE</scope>
    <source>
        <strain evidence="9">DSA</strain>
    </source>
</reference>
<dbReference type="Pfam" id="PF00005">
    <property type="entry name" value="ABC_tran"/>
    <property type="match status" value="1"/>
</dbReference>
<reference evidence="9" key="2">
    <citation type="submission" date="2023-03" db="EMBL/GenBank/DDBJ databases">
        <authorList>
            <person name="Zhang Z."/>
        </authorList>
    </citation>
    <scope>NUCLEOTIDE SEQUENCE</scope>
    <source>
        <strain evidence="9">DSA</strain>
    </source>
</reference>
<keyword evidence="7" id="KW-0472">Membrane</keyword>
<keyword evidence="6" id="KW-1278">Translocase</keyword>
<organism evidence="9 10">
    <name type="scientific">Desulforamulus aquiferis</name>
    <dbReference type="NCBI Taxonomy" id="1397668"/>
    <lineage>
        <taxon>Bacteria</taxon>
        <taxon>Bacillati</taxon>
        <taxon>Bacillota</taxon>
        <taxon>Clostridia</taxon>
        <taxon>Eubacteriales</taxon>
        <taxon>Peptococcaceae</taxon>
        <taxon>Desulforamulus</taxon>
    </lineage>
</organism>